<dbReference type="InterPro" id="IPR003607">
    <property type="entry name" value="HD/PDEase_dom"/>
</dbReference>
<protein>
    <submittedName>
        <fullName evidence="2">Bifunctional (P)ppGpp synthetase/guanosine-3',5'-bis(Diphosphate) 3'-pyrophosphohydrolase</fullName>
    </submittedName>
</protein>
<dbReference type="Gene3D" id="1.10.3210.10">
    <property type="entry name" value="Hypothetical protein af1432"/>
    <property type="match status" value="1"/>
</dbReference>
<gene>
    <name evidence="2" type="ORF">FBF83_14385</name>
</gene>
<evidence type="ECO:0000313" key="3">
    <source>
        <dbReference type="Proteomes" id="UP000310541"/>
    </source>
</evidence>
<dbReference type="PANTHER" id="PTHR46246">
    <property type="entry name" value="GUANOSINE-3',5'-BIS(DIPHOSPHATE) 3'-PYROPHOSPHOHYDROLASE MESH1"/>
    <property type="match status" value="1"/>
</dbReference>
<evidence type="ECO:0000259" key="1">
    <source>
        <dbReference type="SMART" id="SM00471"/>
    </source>
</evidence>
<dbReference type="SMART" id="SM00471">
    <property type="entry name" value="HDc"/>
    <property type="match status" value="1"/>
</dbReference>
<dbReference type="SUPFAM" id="SSF109604">
    <property type="entry name" value="HD-domain/PDEase-like"/>
    <property type="match status" value="1"/>
</dbReference>
<dbReference type="Proteomes" id="UP000310541">
    <property type="component" value="Unassembled WGS sequence"/>
</dbReference>
<accession>A0A4U1MDD1</accession>
<dbReference type="Pfam" id="PF13328">
    <property type="entry name" value="HD_4"/>
    <property type="match status" value="1"/>
</dbReference>
<dbReference type="EMBL" id="SWFM01000004">
    <property type="protein sequence ID" value="TKD69189.1"/>
    <property type="molecule type" value="Genomic_DNA"/>
</dbReference>
<comment type="caution">
    <text evidence="2">The sequence shown here is derived from an EMBL/GenBank/DDBJ whole genome shotgun (WGS) entry which is preliminary data.</text>
</comment>
<evidence type="ECO:0000313" key="2">
    <source>
        <dbReference type="EMBL" id="TKD69189.1"/>
    </source>
</evidence>
<dbReference type="PANTHER" id="PTHR46246:SF1">
    <property type="entry name" value="GUANOSINE-3',5'-BIS(DIPHOSPHATE) 3'-PYROPHOSPHOHYDROLASE MESH1"/>
    <property type="match status" value="1"/>
</dbReference>
<name>A0A4U1MDD1_9BACL</name>
<reference evidence="2 3" key="1">
    <citation type="submission" date="2019-04" db="EMBL/GenBank/DDBJ databases">
        <title>Genome sequence of Bacillus hwajinpoensis strain Y2.</title>
        <authorList>
            <person name="Fair J.L."/>
            <person name="Maclea K.S."/>
        </authorList>
    </citation>
    <scope>NUCLEOTIDE SEQUENCE [LARGE SCALE GENOMIC DNA]</scope>
    <source>
        <strain evidence="2 3">Y2</strain>
    </source>
</reference>
<dbReference type="RefSeq" id="WP_136947860.1">
    <property type="nucleotide sequence ID" value="NZ_SWFM01000004.1"/>
</dbReference>
<feature type="domain" description="HD/PDEase" evidence="1">
    <location>
        <begin position="23"/>
        <end position="130"/>
    </location>
</feature>
<dbReference type="OrthoDB" id="9802385at2"/>
<proteinExistence type="predicted"/>
<dbReference type="GO" id="GO:0008893">
    <property type="term" value="F:guanosine-3',5'-bis(diphosphate) 3'-diphosphatase activity"/>
    <property type="evidence" value="ECO:0007669"/>
    <property type="project" value="TreeGrafter"/>
</dbReference>
<keyword evidence="2" id="KW-0378">Hydrolase</keyword>
<organism evidence="2 3">
    <name type="scientific">Guptibacillus hwajinpoensis</name>
    <dbReference type="NCBI Taxonomy" id="208199"/>
    <lineage>
        <taxon>Bacteria</taxon>
        <taxon>Bacillati</taxon>
        <taxon>Bacillota</taxon>
        <taxon>Bacilli</taxon>
        <taxon>Bacillales</taxon>
        <taxon>Guptibacillaceae</taxon>
        <taxon>Guptibacillus</taxon>
    </lineage>
</organism>
<dbReference type="InterPro" id="IPR052194">
    <property type="entry name" value="MESH1"/>
</dbReference>
<sequence length="184" mass="21147">MKIIERAIELAATAHDRQYRKKSSLPYLSHPVTVGFYLLESGSTEEVVAAGILHDVIEDTALTFANLKDEFGEVVANLVLECSEPDKSLEWEERKLHTIKKLRTASFSVKQITCADKLHNLRTVQRDFAREGSAVWDRFTRGRDKQQWYYDSVYSSLIMNLSSEEACYPLFENLQETILAVFHK</sequence>
<dbReference type="AlphaFoldDB" id="A0A4U1MDD1"/>